<keyword evidence="1" id="KW-1133">Transmembrane helix</keyword>
<dbReference type="RefSeq" id="WP_260763740.1">
    <property type="nucleotide sequence ID" value="NZ_CP045921.1"/>
</dbReference>
<evidence type="ECO:0000313" key="3">
    <source>
        <dbReference type="Proteomes" id="UP001059824"/>
    </source>
</evidence>
<dbReference type="Proteomes" id="UP001059824">
    <property type="component" value="Chromosome"/>
</dbReference>
<proteinExistence type="predicted"/>
<dbReference type="KEGG" id="mama:GII36_00925"/>
<accession>A0A857MIP4</accession>
<dbReference type="AlphaFoldDB" id="A0A857MIP4"/>
<organism evidence="2 3">
    <name type="scientific">Candidatus Mycosynbacter amalyticus</name>
    <dbReference type="NCBI Taxonomy" id="2665156"/>
    <lineage>
        <taxon>Bacteria</taxon>
        <taxon>Candidatus Saccharimonadota</taxon>
        <taxon>Candidatus Saccharimonadota incertae sedis</taxon>
        <taxon>Candidatus Mycosynbacter</taxon>
    </lineage>
</organism>
<keyword evidence="3" id="KW-1185">Reference proteome</keyword>
<name>A0A857MIP4_9BACT</name>
<dbReference type="EMBL" id="CP045921">
    <property type="protein sequence ID" value="QHN42423.1"/>
    <property type="molecule type" value="Genomic_DNA"/>
</dbReference>
<evidence type="ECO:0000256" key="1">
    <source>
        <dbReference type="SAM" id="Phobius"/>
    </source>
</evidence>
<keyword evidence="1" id="KW-0472">Membrane</keyword>
<reference evidence="2" key="1">
    <citation type="journal article" date="2021" name="Nat. Microbiol.">
        <title>Cocultivation of an ultrasmall environmental parasitic bacterium with lytic ability against bacteria associated with wastewater foams.</title>
        <authorList>
            <person name="Batinovic S."/>
            <person name="Rose J.J.A."/>
            <person name="Ratcliffe J."/>
            <person name="Seviour R.J."/>
            <person name="Petrovski S."/>
        </authorList>
    </citation>
    <scope>NUCLEOTIDE SEQUENCE</scope>
    <source>
        <strain evidence="2">JR1</strain>
    </source>
</reference>
<protein>
    <submittedName>
        <fullName evidence="2">Type IV pilus assembly protein PilN</fullName>
    </submittedName>
</protein>
<gene>
    <name evidence="2" type="primary">pilN</name>
    <name evidence="2" type="ORF">GII36_00925</name>
</gene>
<evidence type="ECO:0000313" key="2">
    <source>
        <dbReference type="EMBL" id="QHN42423.1"/>
    </source>
</evidence>
<feature type="transmembrane region" description="Helical" evidence="1">
    <location>
        <begin position="24"/>
        <end position="48"/>
    </location>
</feature>
<sequence length="266" mass="29944">MVQVNLVPDVKLELIRAQRHRNMIISVAIITMIASVGVIVLLGTFIGYQAVRENWLTSDIKKKDQEFRNKPDIDKTVTIQNQLASIQATHEQKAMTSRIFDLLVEAGATGTDNSVTYNMFNIDTNEKTISLVAQTDKRGFDAAEVFRKNIEGMKLYYLSYDGDTGKDKIPNEFLETPITEKKGEEQSVSVAHDVTLSDLSYAENDQDKRKTVSFRLTFTYDPLLFDEKIDVLRIRGLGRGNVTDSYQRIPESLFESSSATSGGQSR</sequence>
<keyword evidence="1" id="KW-0812">Transmembrane</keyword>